<feature type="compositionally biased region" description="Basic residues" evidence="1">
    <location>
        <begin position="82"/>
        <end position="97"/>
    </location>
</feature>
<protein>
    <submittedName>
        <fullName evidence="4">J domain-containing protein</fullName>
    </submittedName>
</protein>
<evidence type="ECO:0000313" key="4">
    <source>
        <dbReference type="EMBL" id="MFC6903617.1"/>
    </source>
</evidence>
<dbReference type="AlphaFoldDB" id="A0ABD5UX17"/>
<evidence type="ECO:0000313" key="5">
    <source>
        <dbReference type="Proteomes" id="UP001596312"/>
    </source>
</evidence>
<name>A0ABD5UX17_9EURY</name>
<evidence type="ECO:0000256" key="1">
    <source>
        <dbReference type="SAM" id="MobiDB-lite"/>
    </source>
</evidence>
<dbReference type="InterPro" id="IPR001623">
    <property type="entry name" value="DnaJ_domain"/>
</dbReference>
<reference evidence="4 5" key="1">
    <citation type="journal article" date="2019" name="Int. J. Syst. Evol. Microbiol.">
        <title>The Global Catalogue of Microorganisms (GCM) 10K type strain sequencing project: providing services to taxonomists for standard genome sequencing and annotation.</title>
        <authorList>
            <consortium name="The Broad Institute Genomics Platform"/>
            <consortium name="The Broad Institute Genome Sequencing Center for Infectious Disease"/>
            <person name="Wu L."/>
            <person name="Ma J."/>
        </authorList>
    </citation>
    <scope>NUCLEOTIDE SEQUENCE [LARGE SCALE GENOMIC DNA]</scope>
    <source>
        <strain evidence="4 5">CGMCC 1.3240</strain>
    </source>
</reference>
<dbReference type="Gene3D" id="1.10.287.110">
    <property type="entry name" value="DnaJ domain"/>
    <property type="match status" value="1"/>
</dbReference>
<dbReference type="PRINTS" id="PR00625">
    <property type="entry name" value="JDOMAIN"/>
</dbReference>
<feature type="compositionally biased region" description="Basic and acidic residues" evidence="1">
    <location>
        <begin position="107"/>
        <end position="116"/>
    </location>
</feature>
<evidence type="ECO:0000259" key="3">
    <source>
        <dbReference type="PROSITE" id="PS50076"/>
    </source>
</evidence>
<dbReference type="EMBL" id="JBHSXQ010000001">
    <property type="protein sequence ID" value="MFC6903617.1"/>
    <property type="molecule type" value="Genomic_DNA"/>
</dbReference>
<feature type="region of interest" description="Disordered" evidence="1">
    <location>
        <begin position="58"/>
        <end position="160"/>
    </location>
</feature>
<keyword evidence="5" id="KW-1185">Reference proteome</keyword>
<dbReference type="PANTHER" id="PTHR24074">
    <property type="entry name" value="CO-CHAPERONE PROTEIN DJLA"/>
    <property type="match status" value="1"/>
</dbReference>
<dbReference type="RefSeq" id="WP_340602109.1">
    <property type="nucleotide sequence ID" value="NZ_JBBMXV010000001.1"/>
</dbReference>
<sequence length="160" mass="17321">MTGSRLLVGLASVFAGTAVVMVVLSSAYRTPVPLAIALPFGATGYLLWYQGTGRLAARMRERASRPDDRSRARTGADQRAAGRQRARGGARSRRGRGRAPPTSSGPTRREAYRTLDLDPGAGEGEIKRAYREKVKATHPDRGGSEEAFKEVSNAYDRLTD</sequence>
<comment type="caution">
    <text evidence="4">The sequence shown here is derived from an EMBL/GenBank/DDBJ whole genome shotgun (WGS) entry which is preliminary data.</text>
</comment>
<keyword evidence="2" id="KW-1133">Transmembrane helix</keyword>
<dbReference type="Pfam" id="PF00226">
    <property type="entry name" value="DnaJ"/>
    <property type="match status" value="1"/>
</dbReference>
<feature type="compositionally biased region" description="Basic and acidic residues" evidence="1">
    <location>
        <begin position="124"/>
        <end position="149"/>
    </location>
</feature>
<proteinExistence type="predicted"/>
<dbReference type="SUPFAM" id="SSF46565">
    <property type="entry name" value="Chaperone J-domain"/>
    <property type="match status" value="1"/>
</dbReference>
<feature type="domain" description="J" evidence="3">
    <location>
        <begin position="110"/>
        <end position="160"/>
    </location>
</feature>
<keyword evidence="2" id="KW-0472">Membrane</keyword>
<feature type="compositionally biased region" description="Basic and acidic residues" evidence="1">
    <location>
        <begin position="58"/>
        <end position="76"/>
    </location>
</feature>
<feature type="transmembrane region" description="Helical" evidence="2">
    <location>
        <begin position="34"/>
        <end position="52"/>
    </location>
</feature>
<organism evidence="4 5">
    <name type="scientific">Halalkalicoccus tibetensis</name>
    <dbReference type="NCBI Taxonomy" id="175632"/>
    <lineage>
        <taxon>Archaea</taxon>
        <taxon>Methanobacteriati</taxon>
        <taxon>Methanobacteriota</taxon>
        <taxon>Stenosarchaea group</taxon>
        <taxon>Halobacteria</taxon>
        <taxon>Halobacteriales</taxon>
        <taxon>Halococcaceae</taxon>
        <taxon>Halalkalicoccus</taxon>
    </lineage>
</organism>
<dbReference type="InterPro" id="IPR050817">
    <property type="entry name" value="DjlA_DnaK_co-chaperone"/>
</dbReference>
<feature type="transmembrane region" description="Helical" evidence="2">
    <location>
        <begin position="7"/>
        <end position="28"/>
    </location>
</feature>
<dbReference type="InterPro" id="IPR036869">
    <property type="entry name" value="J_dom_sf"/>
</dbReference>
<dbReference type="SMART" id="SM00271">
    <property type="entry name" value="DnaJ"/>
    <property type="match status" value="1"/>
</dbReference>
<dbReference type="CDD" id="cd06257">
    <property type="entry name" value="DnaJ"/>
    <property type="match status" value="1"/>
</dbReference>
<accession>A0ABD5UX17</accession>
<gene>
    <name evidence="4" type="ORF">ACFQGH_00215</name>
</gene>
<dbReference type="Proteomes" id="UP001596312">
    <property type="component" value="Unassembled WGS sequence"/>
</dbReference>
<keyword evidence="2" id="KW-0812">Transmembrane</keyword>
<dbReference type="PROSITE" id="PS50076">
    <property type="entry name" value="DNAJ_2"/>
    <property type="match status" value="1"/>
</dbReference>
<evidence type="ECO:0000256" key="2">
    <source>
        <dbReference type="SAM" id="Phobius"/>
    </source>
</evidence>